<dbReference type="AlphaFoldDB" id="A0A415EJ47"/>
<evidence type="ECO:0000313" key="2">
    <source>
        <dbReference type="Proteomes" id="UP000286288"/>
    </source>
</evidence>
<dbReference type="EMBL" id="QRMZ01000060">
    <property type="protein sequence ID" value="RHK01606.1"/>
    <property type="molecule type" value="Genomic_DNA"/>
</dbReference>
<dbReference type="RefSeq" id="WP_151196774.1">
    <property type="nucleotide sequence ID" value="NZ_JAAMSJ010000005.1"/>
</dbReference>
<dbReference type="Proteomes" id="UP000286288">
    <property type="component" value="Unassembled WGS sequence"/>
</dbReference>
<gene>
    <name evidence="1" type="ORF">DW084_18385</name>
</gene>
<organism evidence="1 2">
    <name type="scientific">Enterococcus casseliflavus</name>
    <name type="common">Enterococcus flavescens</name>
    <dbReference type="NCBI Taxonomy" id="37734"/>
    <lineage>
        <taxon>Bacteria</taxon>
        <taxon>Bacillati</taxon>
        <taxon>Bacillota</taxon>
        <taxon>Bacilli</taxon>
        <taxon>Lactobacillales</taxon>
        <taxon>Enterococcaceae</taxon>
        <taxon>Enterococcus</taxon>
    </lineage>
</organism>
<sequence>MYESYSRQALPSTKYRELLGSALCVFNSNNAFIIENILNHDVGNYSWHYLIDRTSGKLSGPIQETITRVSDTKIAEKFNDLIEVRNRIIHGFQVTHQGEQILATKDRSNKQYIITEEYLLGFIKDNEELTDLLHSFRGN</sequence>
<proteinExistence type="predicted"/>
<evidence type="ECO:0000313" key="1">
    <source>
        <dbReference type="EMBL" id="RHK01606.1"/>
    </source>
</evidence>
<accession>A0A415EJ47</accession>
<protein>
    <submittedName>
        <fullName evidence="1">Selenium binding protein</fullName>
    </submittedName>
</protein>
<name>A0A415EJ47_ENTCA</name>
<comment type="caution">
    <text evidence="1">The sequence shown here is derived from an EMBL/GenBank/DDBJ whole genome shotgun (WGS) entry which is preliminary data.</text>
</comment>
<reference evidence="1 2" key="1">
    <citation type="submission" date="2018-08" db="EMBL/GenBank/DDBJ databases">
        <title>A genome reference for cultivated species of the human gut microbiota.</title>
        <authorList>
            <person name="Zou Y."/>
            <person name="Xue W."/>
            <person name="Luo G."/>
        </authorList>
    </citation>
    <scope>NUCLEOTIDE SEQUENCE [LARGE SCALE GENOMIC DNA]</scope>
    <source>
        <strain evidence="1 2">AF48-16</strain>
    </source>
</reference>